<dbReference type="AlphaFoldDB" id="A0AAE0LWY1"/>
<dbReference type="EMBL" id="JAUEPN010000001">
    <property type="protein sequence ID" value="KAK3300706.1"/>
    <property type="molecule type" value="Genomic_DNA"/>
</dbReference>
<feature type="compositionally biased region" description="Low complexity" evidence="1">
    <location>
        <begin position="517"/>
        <end position="539"/>
    </location>
</feature>
<feature type="compositionally biased region" description="Low complexity" evidence="1">
    <location>
        <begin position="484"/>
        <end position="493"/>
    </location>
</feature>
<feature type="region of interest" description="Disordered" evidence="1">
    <location>
        <begin position="198"/>
        <end position="262"/>
    </location>
</feature>
<feature type="region of interest" description="Disordered" evidence="1">
    <location>
        <begin position="588"/>
        <end position="642"/>
    </location>
</feature>
<comment type="caution">
    <text evidence="2">The sequence shown here is derived from an EMBL/GenBank/DDBJ whole genome shotgun (WGS) entry which is preliminary data.</text>
</comment>
<feature type="region of interest" description="Disordered" evidence="1">
    <location>
        <begin position="107"/>
        <end position="140"/>
    </location>
</feature>
<organism evidence="2 3">
    <name type="scientific">Chaetomium fimeti</name>
    <dbReference type="NCBI Taxonomy" id="1854472"/>
    <lineage>
        <taxon>Eukaryota</taxon>
        <taxon>Fungi</taxon>
        <taxon>Dikarya</taxon>
        <taxon>Ascomycota</taxon>
        <taxon>Pezizomycotina</taxon>
        <taxon>Sordariomycetes</taxon>
        <taxon>Sordariomycetidae</taxon>
        <taxon>Sordariales</taxon>
        <taxon>Chaetomiaceae</taxon>
        <taxon>Chaetomium</taxon>
    </lineage>
</organism>
<evidence type="ECO:0000313" key="2">
    <source>
        <dbReference type="EMBL" id="KAK3300706.1"/>
    </source>
</evidence>
<sequence length="743" mass="81377">MHELRALSALLEETSISSPSAGGQHRRGSASLDVSKLNRHRRVYSKDLSRWHRNASWIQDVSQPSEFSSAEDEDEDLRQYRQDAEVMLPDVEVTLPGAVKARALTTTGPSITTGTDEVDPTAPLSEAHDAPELDSDGDSNLQADRVAKDLLNTEFDVFLGSSEPPREVVQAVCKCLEEISLSIRSARSIGVLPPVTTATQSTESASPGSFGYPSQQKGRRSGGNQKKRPMGYQGDDDEEFQDDEGEDGFGVAGRNDAGHRKRPKVEQYPCPFRKRSPYKFNCREWEFCAKAPFKTMSELKKHIIKYHQQQHEALAYVCPRCHMGFIRAEEFKAHLMAPRDDVCDVKEGPTPPSEVVGIAPSMIEKLRSRMEHFDWDKLWRALFPDDLDVPDPDFEPVVELHEVNHEYGALLPEFRNSLFSILTTLLPGTDVAHRDLRQRLNDNLDRLFSEFFATTFNRARTHAAGSPTSPQVQRAGTDTPSPAPSQAASVSNSRPPSLAKTTNPRRTILPNPAHRLSTWSSTDTSSSSARYSTSTATTSLGQSNRESMVSDISSQGSLNNNIPQLPPTPIHHHHRLQHSFPSMHAQIPLREPSHSTGPTNPPHRRPRPTTQSPLLQELTLTTTTTTNPPHKRHAEPSPAQPMVMTTTSGAGVRDPHDSAVSDLDLEGCCFKCLGVGDGLCRCAVGGGELPFVGGAAAGYGLGDGARGGHEVYGRDLQGGEGYVFDLEGLGPDGLGEVMLGGRF</sequence>
<feature type="compositionally biased region" description="Low complexity" evidence="1">
    <location>
        <begin position="608"/>
        <end position="628"/>
    </location>
</feature>
<accession>A0AAE0LWY1</accession>
<feature type="compositionally biased region" description="Polar residues" evidence="1">
    <location>
        <begin position="466"/>
        <end position="479"/>
    </location>
</feature>
<feature type="region of interest" description="Disordered" evidence="1">
    <location>
        <begin position="13"/>
        <end position="34"/>
    </location>
</feature>
<proteinExistence type="predicted"/>
<protein>
    <recommendedName>
        <fullName evidence="4">C2H2-type domain-containing protein</fullName>
    </recommendedName>
</protein>
<dbReference type="RefSeq" id="XP_062664220.1">
    <property type="nucleotide sequence ID" value="XM_062800236.1"/>
</dbReference>
<feature type="compositionally biased region" description="Polar residues" evidence="1">
    <location>
        <begin position="198"/>
        <end position="216"/>
    </location>
</feature>
<dbReference type="Gene3D" id="3.30.160.60">
    <property type="entry name" value="Classic Zinc Finger"/>
    <property type="match status" value="1"/>
</dbReference>
<evidence type="ECO:0000313" key="3">
    <source>
        <dbReference type="Proteomes" id="UP001278766"/>
    </source>
</evidence>
<reference evidence="2" key="1">
    <citation type="journal article" date="2023" name="Mol. Phylogenet. Evol.">
        <title>Genome-scale phylogeny and comparative genomics of the fungal order Sordariales.</title>
        <authorList>
            <person name="Hensen N."/>
            <person name="Bonometti L."/>
            <person name="Westerberg I."/>
            <person name="Brannstrom I.O."/>
            <person name="Guillou S."/>
            <person name="Cros-Aarteil S."/>
            <person name="Calhoun S."/>
            <person name="Haridas S."/>
            <person name="Kuo A."/>
            <person name="Mondo S."/>
            <person name="Pangilinan J."/>
            <person name="Riley R."/>
            <person name="LaButti K."/>
            <person name="Andreopoulos B."/>
            <person name="Lipzen A."/>
            <person name="Chen C."/>
            <person name="Yan M."/>
            <person name="Daum C."/>
            <person name="Ng V."/>
            <person name="Clum A."/>
            <person name="Steindorff A."/>
            <person name="Ohm R.A."/>
            <person name="Martin F."/>
            <person name="Silar P."/>
            <person name="Natvig D.O."/>
            <person name="Lalanne C."/>
            <person name="Gautier V."/>
            <person name="Ament-Velasquez S.L."/>
            <person name="Kruys A."/>
            <person name="Hutchinson M.I."/>
            <person name="Powell A.J."/>
            <person name="Barry K."/>
            <person name="Miller A.N."/>
            <person name="Grigoriev I.V."/>
            <person name="Debuchy R."/>
            <person name="Gladieux P."/>
            <person name="Hiltunen Thoren M."/>
            <person name="Johannesson H."/>
        </authorList>
    </citation>
    <scope>NUCLEOTIDE SEQUENCE</scope>
    <source>
        <strain evidence="2">CBS 168.71</strain>
    </source>
</reference>
<reference evidence="2" key="2">
    <citation type="submission" date="2023-06" db="EMBL/GenBank/DDBJ databases">
        <authorList>
            <consortium name="Lawrence Berkeley National Laboratory"/>
            <person name="Haridas S."/>
            <person name="Hensen N."/>
            <person name="Bonometti L."/>
            <person name="Westerberg I."/>
            <person name="Brannstrom I.O."/>
            <person name="Guillou S."/>
            <person name="Cros-Aarteil S."/>
            <person name="Calhoun S."/>
            <person name="Kuo A."/>
            <person name="Mondo S."/>
            <person name="Pangilinan J."/>
            <person name="Riley R."/>
            <person name="Labutti K."/>
            <person name="Andreopoulos B."/>
            <person name="Lipzen A."/>
            <person name="Chen C."/>
            <person name="Yanf M."/>
            <person name="Daum C."/>
            <person name="Ng V."/>
            <person name="Clum A."/>
            <person name="Steindorff A."/>
            <person name="Ohm R."/>
            <person name="Martin F."/>
            <person name="Silar P."/>
            <person name="Natvig D."/>
            <person name="Lalanne C."/>
            <person name="Gautier V."/>
            <person name="Ament-Velasquez S.L."/>
            <person name="Kruys A."/>
            <person name="Hutchinson M.I."/>
            <person name="Powell A.J."/>
            <person name="Barry K."/>
            <person name="Miller A.N."/>
            <person name="Grigoriev I.V."/>
            <person name="Debuchy R."/>
            <person name="Gladieux P."/>
            <person name="Thoren M.H."/>
            <person name="Johannesson H."/>
        </authorList>
    </citation>
    <scope>NUCLEOTIDE SEQUENCE</scope>
    <source>
        <strain evidence="2">CBS 168.71</strain>
    </source>
</reference>
<dbReference type="PANTHER" id="PTHR38166">
    <property type="entry name" value="C2H2-TYPE DOMAIN-CONTAINING PROTEIN-RELATED"/>
    <property type="match status" value="1"/>
</dbReference>
<evidence type="ECO:0000256" key="1">
    <source>
        <dbReference type="SAM" id="MobiDB-lite"/>
    </source>
</evidence>
<keyword evidence="3" id="KW-1185">Reference proteome</keyword>
<feature type="compositionally biased region" description="Polar residues" evidence="1">
    <location>
        <begin position="540"/>
        <end position="563"/>
    </location>
</feature>
<evidence type="ECO:0008006" key="4">
    <source>
        <dbReference type="Google" id="ProtNLM"/>
    </source>
</evidence>
<feature type="compositionally biased region" description="Basic residues" evidence="1">
    <location>
        <begin position="217"/>
        <end position="229"/>
    </location>
</feature>
<dbReference type="PANTHER" id="PTHR38166:SF1">
    <property type="entry name" value="C2H2-TYPE DOMAIN-CONTAINING PROTEIN"/>
    <property type="match status" value="1"/>
</dbReference>
<dbReference type="GeneID" id="87837184"/>
<feature type="compositionally biased region" description="Acidic residues" evidence="1">
    <location>
        <begin position="234"/>
        <end position="247"/>
    </location>
</feature>
<dbReference type="Proteomes" id="UP001278766">
    <property type="component" value="Unassembled WGS sequence"/>
</dbReference>
<gene>
    <name evidence="2" type="ORF">B0H64DRAFT_315335</name>
</gene>
<name>A0AAE0LWY1_9PEZI</name>
<feature type="region of interest" description="Disordered" evidence="1">
    <location>
        <begin position="461"/>
        <end position="574"/>
    </location>
</feature>